<feature type="domain" description="Glycosyl hydrolase family 13 catalytic" evidence="4">
    <location>
        <begin position="17"/>
        <end position="395"/>
    </location>
</feature>
<dbReference type="EMBL" id="JAAGWD010000005">
    <property type="protein sequence ID" value="NEM98525.1"/>
    <property type="molecule type" value="Genomic_DNA"/>
</dbReference>
<dbReference type="GO" id="GO:0009313">
    <property type="term" value="P:oligosaccharide catabolic process"/>
    <property type="evidence" value="ECO:0007669"/>
    <property type="project" value="TreeGrafter"/>
</dbReference>
<dbReference type="AlphaFoldDB" id="A0A6B3LU34"/>
<evidence type="ECO:0000313" key="6">
    <source>
        <dbReference type="Proteomes" id="UP000474777"/>
    </source>
</evidence>
<dbReference type="Gene3D" id="3.90.400.10">
    <property type="entry name" value="Oligo-1,6-glucosidase, Domain 2"/>
    <property type="match status" value="1"/>
</dbReference>
<dbReference type="SUPFAM" id="SSF51011">
    <property type="entry name" value="Glycosyl hydrolase domain"/>
    <property type="match status" value="1"/>
</dbReference>
<keyword evidence="2" id="KW-0378">Hydrolase</keyword>
<dbReference type="InterPro" id="IPR045857">
    <property type="entry name" value="O16G_dom_2"/>
</dbReference>
<protein>
    <submittedName>
        <fullName evidence="5">DUF3459 domain-containing protein</fullName>
    </submittedName>
</protein>
<reference evidence="5 6" key="1">
    <citation type="submission" date="2020-02" db="EMBL/GenBank/DDBJ databases">
        <authorList>
            <person name="Kim M.K."/>
        </authorList>
    </citation>
    <scope>NUCLEOTIDE SEQUENCE [LARGE SCALE GENOMIC DNA]</scope>
    <source>
        <strain evidence="5 6">BT327</strain>
    </source>
</reference>
<dbReference type="SMART" id="SM00642">
    <property type="entry name" value="Aamy"/>
    <property type="match status" value="1"/>
</dbReference>
<dbReference type="FunFam" id="3.90.400.10:FF:000002">
    <property type="entry name" value="Sucrose isomerase"/>
    <property type="match status" value="1"/>
</dbReference>
<dbReference type="RefSeq" id="WP_163915417.1">
    <property type="nucleotide sequence ID" value="NZ_JAAGWD010000005.1"/>
</dbReference>
<dbReference type="CDD" id="cd11331">
    <property type="entry name" value="AmyAc_OligoGlu_like"/>
    <property type="match status" value="1"/>
</dbReference>
<sequence>MEADEKYLWWQSGVIYQIYPRSFQDSNGDGVGDLTGIRQRLDYLQWLGVDAVWISPIYPSPMADFGYDISDYTGIYPLFGSMADFDALLQEVHERGMKMILDLVPNHTSDLHPWFLESRSSKDNPKRDWYIWQDPTPDGSAPNNWLSVFGGSGWEWDEKTGQYYYHAFLKEQPDLNWRNPEVQQAMLDAMRFWLDKGVDGFRVDVMWHMIKDDQLRDNPPNPEYKQSMATYEKLIPAFSTDQPEVHDVVVKMRQLVDEYDERVIIGEIYLPIHRLVTYYGTDNNGAHLPFNFMLINMPWDARQIAAAVDEYEGALPDGGWPNWVLGNHDKPRIASRIGKSQARVAAMLLLTLRGTPTLYYGDEIGMTDVAIPPDEIQDPQGLNMPGLNLSRDPARTPMQWNDSENAGFTDGKPWLRLPHTYSRVNVEKEKQDPFSMLTLHRRLLELRKQEPALSTGSYVPMSADGNVLAYRREHEDTKLLIVLNLGHTTCYYEPEKLHLEGEVILATIPEREGMQVDTILSLQGDEGLVIRLRN</sequence>
<dbReference type="SUPFAM" id="SSF51445">
    <property type="entry name" value="(Trans)glycosidases"/>
    <property type="match status" value="1"/>
</dbReference>
<dbReference type="InterPro" id="IPR006047">
    <property type="entry name" value="GH13_cat_dom"/>
</dbReference>
<proteinExistence type="inferred from homology"/>
<name>A0A6B3LU34_9BACT</name>
<evidence type="ECO:0000313" key="5">
    <source>
        <dbReference type="EMBL" id="NEM98525.1"/>
    </source>
</evidence>
<keyword evidence="6" id="KW-1185">Reference proteome</keyword>
<dbReference type="InterPro" id="IPR017853">
    <property type="entry name" value="GH"/>
</dbReference>
<dbReference type="InterPro" id="IPR013780">
    <property type="entry name" value="Glyco_hydro_b"/>
</dbReference>
<keyword evidence="3" id="KW-0326">Glycosidase</keyword>
<evidence type="ECO:0000256" key="2">
    <source>
        <dbReference type="ARBA" id="ARBA00022801"/>
    </source>
</evidence>
<dbReference type="Proteomes" id="UP000474777">
    <property type="component" value="Unassembled WGS sequence"/>
</dbReference>
<dbReference type="GO" id="GO:0004556">
    <property type="term" value="F:alpha-amylase activity"/>
    <property type="evidence" value="ECO:0007669"/>
    <property type="project" value="TreeGrafter"/>
</dbReference>
<accession>A0A6B3LU34</accession>
<evidence type="ECO:0000259" key="4">
    <source>
        <dbReference type="SMART" id="SM00642"/>
    </source>
</evidence>
<dbReference type="PANTHER" id="PTHR10357">
    <property type="entry name" value="ALPHA-AMYLASE FAMILY MEMBER"/>
    <property type="match status" value="1"/>
</dbReference>
<comment type="caution">
    <text evidence="5">The sequence shown here is derived from an EMBL/GenBank/DDBJ whole genome shotgun (WGS) entry which is preliminary data.</text>
</comment>
<gene>
    <name evidence="5" type="ORF">GXP69_12540</name>
</gene>
<dbReference type="Gene3D" id="3.20.20.80">
    <property type="entry name" value="Glycosidases"/>
    <property type="match status" value="2"/>
</dbReference>
<dbReference type="PANTHER" id="PTHR10357:SF179">
    <property type="entry name" value="NEUTRAL AND BASIC AMINO ACID TRANSPORT PROTEIN RBAT"/>
    <property type="match status" value="1"/>
</dbReference>
<evidence type="ECO:0000256" key="3">
    <source>
        <dbReference type="ARBA" id="ARBA00023295"/>
    </source>
</evidence>
<dbReference type="Gene3D" id="2.60.40.1180">
    <property type="entry name" value="Golgi alpha-mannosidase II"/>
    <property type="match status" value="1"/>
</dbReference>
<evidence type="ECO:0000256" key="1">
    <source>
        <dbReference type="ARBA" id="ARBA00008061"/>
    </source>
</evidence>
<comment type="similarity">
    <text evidence="1">Belongs to the glycosyl hydrolase 13 family.</text>
</comment>
<dbReference type="Pfam" id="PF00128">
    <property type="entry name" value="Alpha-amylase"/>
    <property type="match status" value="1"/>
</dbReference>
<organism evidence="5 6">
    <name type="scientific">Pontibacter burrus</name>
    <dbReference type="NCBI Taxonomy" id="2704466"/>
    <lineage>
        <taxon>Bacteria</taxon>
        <taxon>Pseudomonadati</taxon>
        <taxon>Bacteroidota</taxon>
        <taxon>Cytophagia</taxon>
        <taxon>Cytophagales</taxon>
        <taxon>Hymenobacteraceae</taxon>
        <taxon>Pontibacter</taxon>
    </lineage>
</organism>